<evidence type="ECO:0000313" key="4">
    <source>
        <dbReference type="Proteomes" id="UP001064489"/>
    </source>
</evidence>
<dbReference type="PANTHER" id="PTHR44083">
    <property type="entry name" value="TOPLESS-RELATED PROTEIN 1-RELATED"/>
    <property type="match status" value="1"/>
</dbReference>
<dbReference type="Gene3D" id="2.130.10.10">
    <property type="entry name" value="YVTN repeat-like/Quinoprotein amine dehydrogenase"/>
    <property type="match status" value="2"/>
</dbReference>
<dbReference type="InterPro" id="IPR027728">
    <property type="entry name" value="Topless_fam"/>
</dbReference>
<dbReference type="GO" id="GO:0006355">
    <property type="term" value="P:regulation of DNA-templated transcription"/>
    <property type="evidence" value="ECO:0007669"/>
    <property type="project" value="InterPro"/>
</dbReference>
<dbReference type="PROSITE" id="PS50082">
    <property type="entry name" value="WD_REPEATS_2"/>
    <property type="match status" value="1"/>
</dbReference>
<accession>A0AAD5P0S6</accession>
<comment type="caution">
    <text evidence="3">The sequence shown here is derived from an EMBL/GenBank/DDBJ whole genome shotgun (WGS) entry which is preliminary data.</text>
</comment>
<dbReference type="PANTHER" id="PTHR44083:SF46">
    <property type="entry name" value="CTLH DOMAIN-CONTAINING PROTEIN"/>
    <property type="match status" value="1"/>
</dbReference>
<gene>
    <name evidence="3" type="ORF">LWI28_015977</name>
</gene>
<name>A0AAD5P0S6_ACENE</name>
<keyword evidence="1" id="KW-0853">WD repeat</keyword>
<evidence type="ECO:0000313" key="3">
    <source>
        <dbReference type="EMBL" id="KAI9191956.1"/>
    </source>
</evidence>
<dbReference type="InterPro" id="IPR015943">
    <property type="entry name" value="WD40/YVTN_repeat-like_dom_sf"/>
</dbReference>
<keyword evidence="4" id="KW-1185">Reference proteome</keyword>
<dbReference type="Proteomes" id="UP001064489">
    <property type="component" value="Chromosome 6"/>
</dbReference>
<evidence type="ECO:0000256" key="1">
    <source>
        <dbReference type="PROSITE-ProRule" id="PRU00221"/>
    </source>
</evidence>
<feature type="repeat" description="WD" evidence="1">
    <location>
        <begin position="193"/>
        <end position="234"/>
    </location>
</feature>
<dbReference type="InterPro" id="IPR001680">
    <property type="entry name" value="WD40_rpt"/>
</dbReference>
<reference evidence="3" key="1">
    <citation type="journal article" date="2022" name="Plant J.">
        <title>Strategies of tolerance reflected in two North American maple genomes.</title>
        <authorList>
            <person name="McEvoy S.L."/>
            <person name="Sezen U.U."/>
            <person name="Trouern-Trend A."/>
            <person name="McMahon S.M."/>
            <person name="Schaberg P.G."/>
            <person name="Yang J."/>
            <person name="Wegrzyn J.L."/>
            <person name="Swenson N.G."/>
        </authorList>
    </citation>
    <scope>NUCLEOTIDE SEQUENCE</scope>
    <source>
        <strain evidence="3">91603</strain>
    </source>
</reference>
<dbReference type="PROSITE" id="PS50294">
    <property type="entry name" value="WD_REPEATS_REGION"/>
    <property type="match status" value="1"/>
</dbReference>
<protein>
    <submittedName>
        <fullName evidence="3">Uncharacterized protein</fullName>
    </submittedName>
</protein>
<dbReference type="Pfam" id="PF00400">
    <property type="entry name" value="WD40"/>
    <property type="match status" value="1"/>
</dbReference>
<dbReference type="AlphaFoldDB" id="A0AAD5P0S6"/>
<dbReference type="SUPFAM" id="SSF50978">
    <property type="entry name" value="WD40 repeat-like"/>
    <property type="match status" value="1"/>
</dbReference>
<dbReference type="EMBL" id="JAJSOW010000004">
    <property type="protein sequence ID" value="KAI9191956.1"/>
    <property type="molecule type" value="Genomic_DNA"/>
</dbReference>
<proteinExistence type="predicted"/>
<sequence length="401" mass="43651">MEDVRSLLAEQVNNLRLTEIDELAQYRSFNEPDQFRSTRLVTHVQTDKIARLIYTNSGTGILALASNAIHMLWKWTQSETNPTGKATSNVSPQFVQQVSGIVMTNDLTNANPVESVPCFALSKNDSYLISASGGKVSLFNMMTFRTITAFGSPPPAATYLAFHPIDNNIIAVGMDDSTIHIYNVRSDETKTILSGHSKRISSLAFSHVLNTLVSVGADAEMILWSTDKWERMKSTALNFQPGKTFGAMSNTQVQFHHNQTHFLAVNETQLAIYDAMGFDCLNQWVVGGSSAPISHATFSGDSQLVYASFLDGALRIFTAPNLQLQCQINPSAYLQPGSPPMFPTVIAAHPLNPNQFAVGLTDGGVYVFEPLESDGQWGVPPDQQAASSPLPPAIAPDQPQG</sequence>
<evidence type="ECO:0000256" key="2">
    <source>
        <dbReference type="SAM" id="MobiDB-lite"/>
    </source>
</evidence>
<organism evidence="3 4">
    <name type="scientific">Acer negundo</name>
    <name type="common">Box elder</name>
    <dbReference type="NCBI Taxonomy" id="4023"/>
    <lineage>
        <taxon>Eukaryota</taxon>
        <taxon>Viridiplantae</taxon>
        <taxon>Streptophyta</taxon>
        <taxon>Embryophyta</taxon>
        <taxon>Tracheophyta</taxon>
        <taxon>Spermatophyta</taxon>
        <taxon>Magnoliopsida</taxon>
        <taxon>eudicotyledons</taxon>
        <taxon>Gunneridae</taxon>
        <taxon>Pentapetalae</taxon>
        <taxon>rosids</taxon>
        <taxon>malvids</taxon>
        <taxon>Sapindales</taxon>
        <taxon>Sapindaceae</taxon>
        <taxon>Hippocastanoideae</taxon>
        <taxon>Acereae</taxon>
        <taxon>Acer</taxon>
    </lineage>
</organism>
<dbReference type="SMART" id="SM00320">
    <property type="entry name" value="WD40"/>
    <property type="match status" value="6"/>
</dbReference>
<feature type="region of interest" description="Disordered" evidence="2">
    <location>
        <begin position="375"/>
        <end position="401"/>
    </location>
</feature>
<dbReference type="InterPro" id="IPR036322">
    <property type="entry name" value="WD40_repeat_dom_sf"/>
</dbReference>
<reference evidence="3" key="2">
    <citation type="submission" date="2023-02" db="EMBL/GenBank/DDBJ databases">
        <authorList>
            <person name="Swenson N.G."/>
            <person name="Wegrzyn J.L."/>
            <person name="Mcevoy S.L."/>
        </authorList>
    </citation>
    <scope>NUCLEOTIDE SEQUENCE</scope>
    <source>
        <strain evidence="3">91603</strain>
        <tissue evidence="3">Leaf</tissue>
    </source>
</reference>